<accession>A0A8J8SG70</accession>
<dbReference type="EMBL" id="CP058649">
    <property type="protein sequence ID" value="QUI22286.1"/>
    <property type="molecule type" value="Genomic_DNA"/>
</dbReference>
<dbReference type="GO" id="GO:0016747">
    <property type="term" value="F:acyltransferase activity, transferring groups other than amino-acyl groups"/>
    <property type="evidence" value="ECO:0007669"/>
    <property type="project" value="InterPro"/>
</dbReference>
<keyword evidence="3" id="KW-1185">Reference proteome</keyword>
<evidence type="ECO:0000313" key="3">
    <source>
        <dbReference type="Proteomes" id="UP000683246"/>
    </source>
</evidence>
<dbReference type="Gene3D" id="3.40.630.30">
    <property type="match status" value="1"/>
</dbReference>
<dbReference type="SUPFAM" id="SSF55729">
    <property type="entry name" value="Acyl-CoA N-acyltransferases (Nat)"/>
    <property type="match status" value="1"/>
</dbReference>
<dbReference type="PANTHER" id="PTHR43617">
    <property type="entry name" value="L-AMINO ACID N-ACETYLTRANSFERASE"/>
    <property type="match status" value="1"/>
</dbReference>
<dbReference type="InterPro" id="IPR000182">
    <property type="entry name" value="GNAT_dom"/>
</dbReference>
<sequence>MTHSEIKIRPMTKADFKSSAVIMTYAFRAKYVLLQSWTDEKIIDLTLAVPFFDPSNLEGHYVATYQQKVVGVLHLNWFEQQKNRKNPKMDLVKLFRKFGFWRITITGMALLLQDAKVKKDEMMVNHIAVHPDYRGQGIGAALLAFGEEQAQKQQDITKYTLMVIGRNKRARKLYERMGFKVNKVYDHPITRFFTSVKTSQYMIKTIG</sequence>
<dbReference type="Pfam" id="PF00583">
    <property type="entry name" value="Acetyltransf_1"/>
    <property type="match status" value="1"/>
</dbReference>
<proteinExistence type="predicted"/>
<organism evidence="2 3">
    <name type="scientific">Vallitalea pronyensis</name>
    <dbReference type="NCBI Taxonomy" id="1348613"/>
    <lineage>
        <taxon>Bacteria</taxon>
        <taxon>Bacillati</taxon>
        <taxon>Bacillota</taxon>
        <taxon>Clostridia</taxon>
        <taxon>Lachnospirales</taxon>
        <taxon>Vallitaleaceae</taxon>
        <taxon>Vallitalea</taxon>
    </lineage>
</organism>
<dbReference type="KEGG" id="vpy:HZI73_08240"/>
<dbReference type="InterPro" id="IPR016181">
    <property type="entry name" value="Acyl_CoA_acyltransferase"/>
</dbReference>
<reference evidence="2" key="1">
    <citation type="submission" date="2020-07" db="EMBL/GenBank/DDBJ databases">
        <title>Vallitalea pronyensis genome.</title>
        <authorList>
            <person name="Postec A."/>
        </authorList>
    </citation>
    <scope>NUCLEOTIDE SEQUENCE</scope>
    <source>
        <strain evidence="2">FatNI3</strain>
    </source>
</reference>
<evidence type="ECO:0000259" key="1">
    <source>
        <dbReference type="PROSITE" id="PS51186"/>
    </source>
</evidence>
<protein>
    <submittedName>
        <fullName evidence="2">GNAT family N-acetyltransferase</fullName>
    </submittedName>
</protein>
<dbReference type="Proteomes" id="UP000683246">
    <property type="component" value="Chromosome"/>
</dbReference>
<evidence type="ECO:0000313" key="2">
    <source>
        <dbReference type="EMBL" id="QUI22286.1"/>
    </source>
</evidence>
<dbReference type="PROSITE" id="PS51186">
    <property type="entry name" value="GNAT"/>
    <property type="match status" value="1"/>
</dbReference>
<dbReference type="InterPro" id="IPR050276">
    <property type="entry name" value="MshD_Acetyltransferase"/>
</dbReference>
<dbReference type="PANTHER" id="PTHR43617:SF33">
    <property type="entry name" value="SPORE COAT POLYSACCHARIDE BIOSYNTHESIS PROTEIN SPSD"/>
    <property type="match status" value="1"/>
</dbReference>
<dbReference type="AlphaFoldDB" id="A0A8J8SG70"/>
<name>A0A8J8SG70_9FIRM</name>
<dbReference type="RefSeq" id="WP_212697770.1">
    <property type="nucleotide sequence ID" value="NZ_CP058649.1"/>
</dbReference>
<feature type="domain" description="N-acetyltransferase" evidence="1">
    <location>
        <begin position="6"/>
        <end position="207"/>
    </location>
</feature>
<gene>
    <name evidence="2" type="ORF">HZI73_08240</name>
</gene>
<dbReference type="CDD" id="cd04301">
    <property type="entry name" value="NAT_SF"/>
    <property type="match status" value="1"/>
</dbReference>